<reference evidence="7" key="1">
    <citation type="submission" date="2016-03" db="EMBL/GenBank/DDBJ databases">
        <title>Flavobacterium columnare strain B185, complete genome.</title>
        <authorList>
            <person name="Sundberg L.-R."/>
            <person name="Papponen P."/>
            <person name="Laanto E."/>
        </authorList>
    </citation>
    <scope>NUCLEOTIDE SEQUENCE [LARGE SCALE GENOMIC DNA]</scope>
    <source>
        <strain evidence="7">B185</strain>
    </source>
</reference>
<dbReference type="Pfam" id="PF17210">
    <property type="entry name" value="SdrD_B"/>
    <property type="match status" value="1"/>
</dbReference>
<dbReference type="InterPro" id="IPR001434">
    <property type="entry name" value="OmcB-like_DUF11"/>
</dbReference>
<evidence type="ECO:0000256" key="2">
    <source>
        <dbReference type="ARBA" id="ARBA00022525"/>
    </source>
</evidence>
<keyword evidence="2" id="KW-0964">Secreted</keyword>
<proteinExistence type="predicted"/>
<dbReference type="InterPro" id="IPR026341">
    <property type="entry name" value="T9SS_type_B"/>
</dbReference>
<dbReference type="GO" id="GO:0005576">
    <property type="term" value="C:extracellular region"/>
    <property type="evidence" value="ECO:0007669"/>
    <property type="project" value="UniProtKB-SubCell"/>
</dbReference>
<reference evidence="6 7" key="2">
    <citation type="submission" date="2019-05" db="EMBL/GenBank/DDBJ databases">
        <authorList>
            <person name="Ravantti J.J."/>
        </authorList>
    </citation>
    <scope>NUCLEOTIDE SEQUENCE [LARGE SCALE GENOMIC DNA]</scope>
    <source>
        <strain evidence="6 7">B185</strain>
    </source>
</reference>
<evidence type="ECO:0000256" key="3">
    <source>
        <dbReference type="ARBA" id="ARBA00022729"/>
    </source>
</evidence>
<dbReference type="InterPro" id="IPR033764">
    <property type="entry name" value="Sdr_B"/>
</dbReference>
<evidence type="ECO:0000256" key="1">
    <source>
        <dbReference type="ARBA" id="ARBA00004613"/>
    </source>
</evidence>
<gene>
    <name evidence="6" type="ORF">UN65_14390</name>
</gene>
<dbReference type="InterPro" id="IPR013783">
    <property type="entry name" value="Ig-like_fold"/>
</dbReference>
<dbReference type="SMART" id="SM00710">
    <property type="entry name" value="PbH1"/>
    <property type="match status" value="21"/>
</dbReference>
<dbReference type="Proteomes" id="UP000304840">
    <property type="component" value="Chromosome"/>
</dbReference>
<comment type="subcellular location">
    <subcellularLocation>
        <location evidence="1">Secreted</location>
    </subcellularLocation>
</comment>
<evidence type="ECO:0000313" key="6">
    <source>
        <dbReference type="EMBL" id="AMO21342.1"/>
    </source>
</evidence>
<sequence>MVEKIPKTFRIKFRGLIFLICLTTLFFLPVQKSYSQCGTGFQQGGFLMNVSNNIYSVNIRTGKSTFITTSPFVSGVGLAGMNSFATDAANRVMYYTDTNNNVSNAALYAYNIATNTHVVVSPNVTAQGITLGTAGVGSGGAAFDGGFLYLAIEQSLTGTANADTVIYRCTMSADGLTLVNAIPVIQIDEADSMGDFAVIGNLIVRTSSGQVFEYTIPTTYVFGTNTAASTTVSGSNTYISQIAQDHLNNLWLVGDRVRQYDPATNTISGTEVNTTSDGISDIGSPFDAGGCVAADAVIGDRVYRDYNNNGVFDGVDVGIAGVTINIHDDINKNGVVDGTDLLLTTVTTGVGGFYTVNGLLPGDYIIRVTDTGNVIGGSAISTTGGNIQTEELFISESNLTHDFGYFTPNSNLGITKTVSNATPNVGSNVTFTLTVTNAGPSTATGVIVNDLLPSGYTFVGRLPSVGTYNSGTGVWTIGTLANGAIETLNIVATVKATGSYANTATVTGTEVDPSLGNNSSTSIPIPKNVIDAVNDPLVTVVSLNTPVVVPVNVTANDKINGVAVTPVNTNVTPVTNGSLSVDANGNITVAANTPSGVYNVTYQLCEADLVTGLNITPANCDTATAIVEVKNDLLAKDDNLGTVATSATATTAAGSVLVNNGNGSDTLNGVAVTTANTDVTPVTTGSIRIDADGNVTIQPGTPSGTYTIPYTICETGATPVNCKTANITVEVKNDLLAKDDNLGTVATSATATTAAGNVLANNGNGSDTLNGVAVTAANTDVTPVTTGSIRIDADGNVTIQPGTPSGTYTIPYTICETGATPVNCKTANIIVEVKNVIDAIDDAKVTVASGGNTPNVTLNDKLNGSNVTIGAAAGQVSLAGVNVPAGLTLNADGTITVGATTPSGTYQVEYQICENGATPVNCDKAIAIVEVKNVIDAIDDAKVTVASGGNTPNVTLNDKLNGSNVTIGAAAGQVSLTGVNVPAGLTLNADGTITVGATTPSGTYQVEYQICENGATPVNCDKAIAIVEVKNDLLAKDDNLGTIATSAITTTAAGSVLANNGNGADTLNGVAVTTANTDVTPVTTGPIRIDADGNVTIQPSTPSGTYTIPYTICETGATPVNCKTANITVEVKNDLLAKDDNLGIIATSATATTAAGSVLANNGNGADTLNGVAVTTANTDVTPVTTGSIRIDADGNVTIQPGTPSGTYTIPYTICETGATPVNCKTANITVEVKNDLLAKDDNLGTIATSTTATTVAGSVLANNGNGSDTLNGVAVTTANTDVTPVTTGSIRIDADGNVSIEPGTPSGTYTIPYTICETGATPVNCKTANIIVEVKNVIDAIDDAKVTVASGGNTPNVTLNDKLNGSNVTIGAAAGQVSLTGVNVPAGLTLNADGTITVGATTPSGTYQVEYQICENGATPVNCDKAIAIVEVKNVIDAIDDAKVTVASGGNTPNVTLNDKLNGSNVTIGTAAGQVSLAGVNVPAGLTLNADGTITVGVTTPSGTYQVEYQICENGATPVNCDKAIAIVEVKNDLLAKDDNLGIIATSATATTAAGSVLANNGNGADTLNGVAVTTANTDVTPVTTGSIRIDADGNVTIQPGTPSGTYTIPYTICETGATPVNCKTANITVEVKNDLLAKDDNLGTIATSTTATTVAGSVLANNGNGSDTLNGVAVTAANTDVTPVTTGSIRIDADGNVTIQPGTPSGTYTIPYTICETGATPVNCKTANIIVEVKNVIDAIDDAKVTVASGGNTPNVTLNDKLNGSNVTIGAAAGQVSLAGVNVPAGLTLNADGTITVGATTPSGTYQVEYQICENGATPVNCDKAIAIVEVKNELVAKNDNLGIVATSATTSTAAGSVLVNNNGNGADTLNGVAVTTANTDVTPVTTGPIRIDADGNVTIEPGTPSGTYTIPYTICETGATPANCKTADVIVEVKNELVAKNDNLGIVATSATTSTAAGSVLVNNNGNGADTLNGVAVTTANTDVTPVTTGPIRIDADGNVTIEPGTPSGTYTIPYTICETGATPANCKTADVIVEVKNELVAKNDNLGIVATSATTSTAAGSVLVNNNGNGADTLNGVAVTTANTDVTPVTTGPIRIDADGNVTIEPGTPSGTYTIPYTICETGATPANCKTADVIVEVKNELVAKNDNLGIVATSATTSTAAGSVLVNNNGNGADTLNGVAVTTANTDVTPVTTGPIRIDADGNVTIEPGTPSGTYTISYTICETGATPANCKTADVIVEVKNELVAKNDNLGIVATSATTSTAAGSVLVNNNGNGADTLNGVAVTTANTDVTPVTTGPIRIDADGNVTIEPGTPSGTYTIPYTICETGATPANCKTADVIVEVKNELVAKNDNLGIVATSATTSTAAGSVLVNNNGNGADTLNGVAVTTANTDVTPVTTGPIRIDADGNVTIEPGTPSGTYRIPYTICETGATPANCKTADVIVEVKNELVAKNDNLGIVATSATTSTAAGSVLVNNNGNGADTLNGVAVTTANTDVTPVTTGPIRIDADGNVTIEPGTPSGTYTIPYTICETGATPANCKTADVIVEVKNELVAKNDNLGIVATSATTSTAAGSVLVNNNGNGADTLNGVAVTTANTDVTPVTTGPIRIDADGNVTIEPGTPSGTYTISYTICETGATPANCKTADVIVEVKNELVAKNDNLGIVATSATTSTAAGSVLVNNNGNGADTLNGVAVTTANTDVTPVTTGPIRIDADGNVTIEPGTPSGTYTIPYTICETGATPANCKTADVIVEVKNELVAKNDNLGIVATSATTSTAAGSVLVNNNGNGADTLNGVAVTTANTDVTPVTTGPIRIDADGNVSIEPGTPSGTYTIPYTICETGATPANCKTADVIVEVKNELVAKNDNLGIVATSATTSTAAGSVLVNNNGNGADTLNGVAVTTANTDVTPVTTGPIRIDADGNVTIEPGTPSGTYTISYTICETGATPANCKTADVIVEVKNELVAKNDNLGIVATSATTSTAAGSVLVNNNGNGADTLNGVAVTTANTDVTPVTTGPIRIDADGNVTIEPGTPSGTYTIPYTICETGATPANCKIADVIVEVKNVIDAIDDTKVTVASGGSTPNVTLNDKLNGSNVTIGAAAGQVSLAGVNVPAGLTLNADGTITVGATTPSGTYQVEYQICENGANPANCDTAIAIVEVKNPIVLGGPDKELIVSGTTGTVSIYSNDTFNGKPLLSTIGTGVGQVTVTTTGLPQGMILNSNGTITVDNTVDNNTYTFTYTVCENGALVSNCVTQTVTIEVLAKVDANDDAFVTTNGGSGSVVGNVLVNDAINNLSQGSATISNVVLTQSTFAQPVITVPSKSPVPYLNAATGEVIVPIGTPAGTYSFTYNACLVIKPGICDTATVTVTVHPSNNEEVVVYNHMTPNGDGDNDVFFIDGVDKFPNNSVEVYNRWGVLVYEAKGYNNNDRAFRGISSGRVTIKQLEELPEGTYYYMFKYENTSGVTKEKAGYLYINR</sequence>
<protein>
    <submittedName>
        <fullName evidence="6">DUF11 domain-containing protein</fullName>
    </submittedName>
</protein>
<accession>A0AAI8GC99</accession>
<dbReference type="NCBIfam" id="TIGR04131">
    <property type="entry name" value="Bac_Flav_CTERM"/>
    <property type="match status" value="1"/>
</dbReference>
<feature type="domain" description="DUF11" evidence="4">
    <location>
        <begin position="412"/>
        <end position="521"/>
    </location>
</feature>
<keyword evidence="3" id="KW-0732">Signal</keyword>
<dbReference type="Gene3D" id="2.60.40.3080">
    <property type="match status" value="1"/>
</dbReference>
<organism evidence="6 7">
    <name type="scientific">Flavobacterium columnare</name>
    <dbReference type="NCBI Taxonomy" id="996"/>
    <lineage>
        <taxon>Bacteria</taxon>
        <taxon>Pseudomonadati</taxon>
        <taxon>Bacteroidota</taxon>
        <taxon>Flavobacteriia</taxon>
        <taxon>Flavobacteriales</taxon>
        <taxon>Flavobacteriaceae</taxon>
        <taxon>Flavobacterium</taxon>
    </lineage>
</organism>
<dbReference type="InterPro" id="IPR006626">
    <property type="entry name" value="PbH1"/>
</dbReference>
<dbReference type="Gene3D" id="2.60.40.10">
    <property type="entry name" value="Immunoglobulins"/>
    <property type="match status" value="1"/>
</dbReference>
<evidence type="ECO:0000259" key="4">
    <source>
        <dbReference type="Pfam" id="PF01345"/>
    </source>
</evidence>
<evidence type="ECO:0000313" key="7">
    <source>
        <dbReference type="Proteomes" id="UP000304840"/>
    </source>
</evidence>
<dbReference type="Pfam" id="PF01345">
    <property type="entry name" value="DUF11"/>
    <property type="match status" value="1"/>
</dbReference>
<dbReference type="InterPro" id="IPR018247">
    <property type="entry name" value="EF_Hand_1_Ca_BS"/>
</dbReference>
<evidence type="ECO:0000259" key="5">
    <source>
        <dbReference type="Pfam" id="PF17210"/>
    </source>
</evidence>
<dbReference type="SUPFAM" id="SSF117074">
    <property type="entry name" value="Hypothetical protein PA1324"/>
    <property type="match status" value="1"/>
</dbReference>
<dbReference type="RefSeq" id="WP_138425827.1">
    <property type="nucleotide sequence ID" value="NZ_CP010992.1"/>
</dbReference>
<dbReference type="Pfam" id="PF13585">
    <property type="entry name" value="CHU_C"/>
    <property type="match status" value="1"/>
</dbReference>
<name>A0AAI8GC99_9FLAO</name>
<dbReference type="PROSITE" id="PS00018">
    <property type="entry name" value="EF_HAND_1"/>
    <property type="match status" value="1"/>
</dbReference>
<dbReference type="EMBL" id="CP010992">
    <property type="protein sequence ID" value="AMO21342.1"/>
    <property type="molecule type" value="Genomic_DNA"/>
</dbReference>
<dbReference type="SUPFAM" id="SSF63825">
    <property type="entry name" value="YWTD domain"/>
    <property type="match status" value="1"/>
</dbReference>
<feature type="domain" description="SD-repeat containing protein B" evidence="5">
    <location>
        <begin position="297"/>
        <end position="373"/>
    </location>
</feature>